<dbReference type="PIRSF" id="PIRSF000077">
    <property type="entry name" value="Thioredoxin"/>
    <property type="match status" value="1"/>
</dbReference>
<evidence type="ECO:0000259" key="10">
    <source>
        <dbReference type="PROSITE" id="PS51352"/>
    </source>
</evidence>
<dbReference type="FunFam" id="3.40.30.10:FF:000001">
    <property type="entry name" value="Thioredoxin"/>
    <property type="match status" value="1"/>
</dbReference>
<dbReference type="InterPro" id="IPR036249">
    <property type="entry name" value="Thioredoxin-like_sf"/>
</dbReference>
<comment type="similarity">
    <text evidence="1 7">Belongs to the thioredoxin family.</text>
</comment>
<feature type="active site" description="Nucleophile" evidence="8">
    <location>
        <position position="33"/>
    </location>
</feature>
<gene>
    <name evidence="11" type="primary">trxA</name>
    <name evidence="11" type="ORF">COB21_04440</name>
</gene>
<feature type="active site" description="Nucleophile" evidence="8">
    <location>
        <position position="30"/>
    </location>
</feature>
<evidence type="ECO:0000256" key="8">
    <source>
        <dbReference type="PIRSR" id="PIRSR000077-1"/>
    </source>
</evidence>
<evidence type="ECO:0000313" key="11">
    <source>
        <dbReference type="EMBL" id="PCI76396.1"/>
    </source>
</evidence>
<name>A0A2A4X1L6_UNCAE</name>
<proteinExistence type="inferred from homology"/>
<evidence type="ECO:0000256" key="6">
    <source>
        <dbReference type="NCBIfam" id="TIGR01068"/>
    </source>
</evidence>
<dbReference type="SUPFAM" id="SSF52833">
    <property type="entry name" value="Thioredoxin-like"/>
    <property type="match status" value="1"/>
</dbReference>
<dbReference type="EMBL" id="NVUK01000029">
    <property type="protein sequence ID" value="PCI76396.1"/>
    <property type="molecule type" value="Genomic_DNA"/>
</dbReference>
<evidence type="ECO:0000256" key="3">
    <source>
        <dbReference type="ARBA" id="ARBA00022982"/>
    </source>
</evidence>
<dbReference type="AlphaFoldDB" id="A0A2A4X1L6"/>
<feature type="site" description="Contributes to redox potential value" evidence="8">
    <location>
        <position position="32"/>
    </location>
</feature>
<dbReference type="GO" id="GO:0015035">
    <property type="term" value="F:protein-disulfide reductase activity"/>
    <property type="evidence" value="ECO:0007669"/>
    <property type="project" value="UniProtKB-UniRule"/>
</dbReference>
<feature type="site" description="Contributes to redox potential value" evidence="8">
    <location>
        <position position="31"/>
    </location>
</feature>
<dbReference type="PANTHER" id="PTHR45663">
    <property type="entry name" value="GEO12009P1"/>
    <property type="match status" value="1"/>
</dbReference>
<sequence>MANLTKLGDDNFEQTIENGVVLVDFFAHWCGPCKALTPVLEEMAGEMSGKVTFAKLDIDEGGASASKYQVTSVPTLILFKEGKEVDRLVGLREKEDIKAMIEAKL</sequence>
<dbReference type="Proteomes" id="UP000218775">
    <property type="component" value="Unassembled WGS sequence"/>
</dbReference>
<feature type="domain" description="Thioredoxin" evidence="10">
    <location>
        <begin position="1"/>
        <end position="105"/>
    </location>
</feature>
<protein>
    <recommendedName>
        <fullName evidence="6 7">Thioredoxin</fullName>
    </recommendedName>
</protein>
<accession>A0A2A4X1L6</accession>
<dbReference type="InterPro" id="IPR013766">
    <property type="entry name" value="Thioredoxin_domain"/>
</dbReference>
<evidence type="ECO:0000256" key="1">
    <source>
        <dbReference type="ARBA" id="ARBA00008987"/>
    </source>
</evidence>
<keyword evidence="5 9" id="KW-0676">Redox-active center</keyword>
<evidence type="ECO:0000256" key="2">
    <source>
        <dbReference type="ARBA" id="ARBA00022448"/>
    </source>
</evidence>
<evidence type="ECO:0000256" key="9">
    <source>
        <dbReference type="PIRSR" id="PIRSR000077-4"/>
    </source>
</evidence>
<comment type="caution">
    <text evidence="11">The sequence shown here is derived from an EMBL/GenBank/DDBJ whole genome shotgun (WGS) entry which is preliminary data.</text>
</comment>
<evidence type="ECO:0000313" key="12">
    <source>
        <dbReference type="Proteomes" id="UP000218775"/>
    </source>
</evidence>
<dbReference type="PROSITE" id="PS51352">
    <property type="entry name" value="THIOREDOXIN_2"/>
    <property type="match status" value="1"/>
</dbReference>
<dbReference type="CDD" id="cd02947">
    <property type="entry name" value="TRX_family"/>
    <property type="match status" value="1"/>
</dbReference>
<evidence type="ECO:0000256" key="7">
    <source>
        <dbReference type="PIRNR" id="PIRNR000077"/>
    </source>
</evidence>
<organism evidence="11 12">
    <name type="scientific">Aerophobetes bacterium</name>
    <dbReference type="NCBI Taxonomy" id="2030807"/>
    <lineage>
        <taxon>Bacteria</taxon>
        <taxon>Candidatus Aerophobota</taxon>
    </lineage>
</organism>
<dbReference type="Gene3D" id="3.40.30.10">
    <property type="entry name" value="Glutaredoxin"/>
    <property type="match status" value="1"/>
</dbReference>
<reference evidence="12" key="1">
    <citation type="submission" date="2017-08" db="EMBL/GenBank/DDBJ databases">
        <title>A dynamic microbial community with high functional redundancy inhabits the cold, oxic subseafloor aquifer.</title>
        <authorList>
            <person name="Tully B.J."/>
            <person name="Wheat C.G."/>
            <person name="Glazer B.T."/>
            <person name="Huber J.A."/>
        </authorList>
    </citation>
    <scope>NUCLEOTIDE SEQUENCE [LARGE SCALE GENOMIC DNA]</scope>
</reference>
<keyword evidence="3" id="KW-0249">Electron transport</keyword>
<feature type="disulfide bond" description="Redox-active" evidence="9">
    <location>
        <begin position="30"/>
        <end position="33"/>
    </location>
</feature>
<keyword evidence="4 9" id="KW-1015">Disulfide bond</keyword>
<evidence type="ECO:0000256" key="5">
    <source>
        <dbReference type="ARBA" id="ARBA00023284"/>
    </source>
</evidence>
<feature type="site" description="Deprotonates C-terminal active site Cys" evidence="8">
    <location>
        <position position="24"/>
    </location>
</feature>
<keyword evidence="2" id="KW-0813">Transport</keyword>
<dbReference type="PROSITE" id="PS00194">
    <property type="entry name" value="THIOREDOXIN_1"/>
    <property type="match status" value="1"/>
</dbReference>
<dbReference type="InterPro" id="IPR005746">
    <property type="entry name" value="Thioredoxin"/>
</dbReference>
<dbReference type="PRINTS" id="PR00421">
    <property type="entry name" value="THIOREDOXIN"/>
</dbReference>
<evidence type="ECO:0000256" key="4">
    <source>
        <dbReference type="ARBA" id="ARBA00023157"/>
    </source>
</evidence>
<dbReference type="Pfam" id="PF00085">
    <property type="entry name" value="Thioredoxin"/>
    <property type="match status" value="1"/>
</dbReference>
<dbReference type="NCBIfam" id="TIGR01068">
    <property type="entry name" value="thioredoxin"/>
    <property type="match status" value="1"/>
</dbReference>
<dbReference type="PANTHER" id="PTHR45663:SF11">
    <property type="entry name" value="GEO12009P1"/>
    <property type="match status" value="1"/>
</dbReference>
<dbReference type="GO" id="GO:0005737">
    <property type="term" value="C:cytoplasm"/>
    <property type="evidence" value="ECO:0007669"/>
    <property type="project" value="TreeGrafter"/>
</dbReference>
<dbReference type="InterPro" id="IPR017937">
    <property type="entry name" value="Thioredoxin_CS"/>
</dbReference>